<dbReference type="RefSeq" id="WP_234845207.1">
    <property type="nucleotide sequence ID" value="NZ_BAAART010000055.1"/>
</dbReference>
<organism evidence="1 2">
    <name type="scientific">Streptomyces indiaensis</name>
    <dbReference type="NCBI Taxonomy" id="284033"/>
    <lineage>
        <taxon>Bacteria</taxon>
        <taxon>Bacillati</taxon>
        <taxon>Actinomycetota</taxon>
        <taxon>Actinomycetes</taxon>
        <taxon>Kitasatosporales</taxon>
        <taxon>Streptomycetaceae</taxon>
        <taxon>Streptomyces</taxon>
    </lineage>
</organism>
<name>A0ABN3DGB0_9ACTN</name>
<reference evidence="1 2" key="1">
    <citation type="journal article" date="2019" name="Int. J. Syst. Evol. Microbiol.">
        <title>The Global Catalogue of Microorganisms (GCM) 10K type strain sequencing project: providing services to taxonomists for standard genome sequencing and annotation.</title>
        <authorList>
            <consortium name="The Broad Institute Genomics Platform"/>
            <consortium name="The Broad Institute Genome Sequencing Center for Infectious Disease"/>
            <person name="Wu L."/>
            <person name="Ma J."/>
        </authorList>
    </citation>
    <scope>NUCLEOTIDE SEQUENCE [LARGE SCALE GENOMIC DNA]</scope>
    <source>
        <strain evidence="1 2">JCM 3053</strain>
    </source>
</reference>
<dbReference type="EMBL" id="BAAART010000055">
    <property type="protein sequence ID" value="GAA2230246.1"/>
    <property type="molecule type" value="Genomic_DNA"/>
</dbReference>
<dbReference type="Proteomes" id="UP001501474">
    <property type="component" value="Unassembled WGS sequence"/>
</dbReference>
<keyword evidence="2" id="KW-1185">Reference proteome</keyword>
<evidence type="ECO:0000313" key="1">
    <source>
        <dbReference type="EMBL" id="GAA2230246.1"/>
    </source>
</evidence>
<protein>
    <submittedName>
        <fullName evidence="1">Uncharacterized protein</fullName>
    </submittedName>
</protein>
<sequence length="216" mass="23595">MGSSLGLAPDDLRHIPPLELTRRAALIQRGDLTPPRLVPMPDGPTVGVPPKLPIEILPKIGGLPLSERLLAKRRLLEAAQTKPAATTSDTTITFDACLVRISRPWLYWPLLDDATWYVPGVSREGVTRGAATGSLAWLPTAFLAIRNLKVTAQWSQQDVAASQLATNLGPFSVDSQIVDGVLANPGLQVMGWQLERLPALPRTTRLRRRHLGTMPW</sequence>
<accession>A0ABN3DGB0</accession>
<gene>
    <name evidence="1" type="ORF">GCM10010104_24380</name>
</gene>
<comment type="caution">
    <text evidence="1">The sequence shown here is derived from an EMBL/GenBank/DDBJ whole genome shotgun (WGS) entry which is preliminary data.</text>
</comment>
<proteinExistence type="predicted"/>
<evidence type="ECO:0000313" key="2">
    <source>
        <dbReference type="Proteomes" id="UP001501474"/>
    </source>
</evidence>